<feature type="domain" description="Fibronectin type-III" evidence="7">
    <location>
        <begin position="786"/>
        <end position="891"/>
    </location>
</feature>
<sequence>MKRRQRVAALLAVIMMFSYVNVFADMQERLPVGGLDYVQVSHTSNDNGENILPSAQVSFTKVKNEHNPPVTGDNHATEFYDLLLTDSLGEKAEGSISVVEANKTPGDKATINLEDYLEDRNEFKNGRLYELKVQPGHNHVSDDGERWTKAPLNSATKDPVKYFVTDLNTIARETEDNIEVVWEYIPGATYKLVYIAKEANNKNEVDGVENNVAGVGSNSVTLKANDMNVFTEGGIRKVKFTIDDTIPGQKYSAYVIVTGISGTFIKDSWSNVGVNTTTPKIAHATRSIKLNITNIGKNRIELSWNVRSWMTSEIEMVKIWRKVEGERNYTLIGTMNNADLTATDTGRFEHDEPKKTSLYYVEFFIKGESNTIKTNEEPYVPYELREQPLKPQVPEPFNSSISLEELSTTKNNYLVKNDDVTVDKMKDNTFHTKSLSPLQVQLVWDAPMKKNENAKTVPEHEMLYDIWVTESNEQLDDTATKPILENFSIAEGQDDSLIKTQASKEVVGFKTLLTQYTNKTGSVKNLLSNKTYYIKIVAKRDYSGTYVESQPTVVAITIDKKGDISKPPVLAKPPLRVQEGGIEQNAITIEWLEKWYEIKAKDPSQYSADADEYFLAKMWNSVVYTGGIPEIKFKAGQNLTEHRLINENELKAVKAAVPDYSANYEDREVSLGEDVKYEVKPILYDDVVLALKSDTTSPSAIKIEKWIVENESDSVEGWTTITPSDVNHNDGLPWKDYKVADLKANTRYVILIRAYRTLEDGTKLMQTFPSFVIATTDSDFEQPEAIPMVPVLNPNGVTDSSVSVWWQYNEDFNYEIVYSRLDNPESAISWPVEISTVPGEDNYVSNGAKAQVTITGLMPDTTYNVWIRAKQKKGDKVSAWSNPVTQTTLSIEKPDVPRGLGPAAYQSILEIGQDFMPVTGDYITVEWLKDVEDVEATDESLKAYSYVLEFANNPEFLDAIVVNTSDAGKGSYEVLAKNMVKFTGLDANKPYYVRVKTVLTFTDPESKREIVKESDFCAIVRIMTKTSDGEYDGGDNDNIVIYPEAIVDSYTNGVWTKEIVDTAKIISQIQNANKYFLTITMENYKNKYDADVRRLKMPKNIVDALINQGMALKVITNVGIYEIPGKALKIYSNQYSARDMVQIDLTKATTTNLLAIGRSYPEAFVKGERFAVMFRGSNKNTVVQKLDDYMKVKLKLELVGEYNFANINTYMYSYNTNTWSKQNPVIETQTDSYFVYSTPYTGLHALYERVTTTSSSSSTYVMDELKATYDIRGLGDIYFMQDYVYGNQYIQLVMGIAQNKSSIDLTASVTNDLRNKARTSGIYMSQGSGVVTKEQAIAGVVKLYELKQGYQVKPSKVTLTGVSSTYKDAVGKAYALGLIDETINPSGKVTYSELCDWIIQVIE</sequence>
<keyword evidence="9" id="KW-1185">Reference proteome</keyword>
<dbReference type="SUPFAM" id="SSF49265">
    <property type="entry name" value="Fibronectin type III"/>
    <property type="match status" value="1"/>
</dbReference>
<dbReference type="GO" id="GO:0004896">
    <property type="term" value="F:cytokine receptor activity"/>
    <property type="evidence" value="ECO:0007669"/>
    <property type="project" value="TreeGrafter"/>
</dbReference>
<dbReference type="PROSITE" id="PS50853">
    <property type="entry name" value="FN3"/>
    <property type="match status" value="1"/>
</dbReference>
<feature type="chain" id="PRO_5003280585" evidence="6">
    <location>
        <begin position="25"/>
        <end position="1403"/>
    </location>
</feature>
<evidence type="ECO:0000256" key="3">
    <source>
        <dbReference type="ARBA" id="ARBA00023157"/>
    </source>
</evidence>
<dbReference type="HOGENOM" id="CLU_254162_0_0_9"/>
<accession>F2JT78</accession>
<reference evidence="8 9" key="1">
    <citation type="journal article" date="2011" name="J. Bacteriol.">
        <title>Complete genome sequence of the cellulose-degrading bacterium Cellulosilyticum lentocellum.</title>
        <authorList>
            <consortium name="US DOE Joint Genome Institute"/>
            <person name="Miller D.A."/>
            <person name="Suen G."/>
            <person name="Bruce D."/>
            <person name="Copeland A."/>
            <person name="Cheng J.F."/>
            <person name="Detter C."/>
            <person name="Goodwin L.A."/>
            <person name="Han C.S."/>
            <person name="Hauser L.J."/>
            <person name="Land M.L."/>
            <person name="Lapidus A."/>
            <person name="Lucas S."/>
            <person name="Meincke L."/>
            <person name="Pitluck S."/>
            <person name="Tapia R."/>
            <person name="Teshima H."/>
            <person name="Woyke T."/>
            <person name="Fox B.G."/>
            <person name="Angert E.R."/>
            <person name="Currie C.R."/>
        </authorList>
    </citation>
    <scope>NUCLEOTIDE SEQUENCE [LARGE SCALE GENOMIC DNA]</scope>
    <source>
        <strain evidence="9">ATCC 49066 / DSM 5427 / NCIMB 11756 / RHM5</strain>
    </source>
</reference>
<feature type="signal peptide" evidence="6">
    <location>
        <begin position="1"/>
        <end position="24"/>
    </location>
</feature>
<dbReference type="GO" id="GO:0043235">
    <property type="term" value="C:receptor complex"/>
    <property type="evidence" value="ECO:0007669"/>
    <property type="project" value="TreeGrafter"/>
</dbReference>
<dbReference type="STRING" id="642492.Clole_3614"/>
<dbReference type="GO" id="GO:0019955">
    <property type="term" value="F:cytokine binding"/>
    <property type="evidence" value="ECO:0007669"/>
    <property type="project" value="TreeGrafter"/>
</dbReference>
<evidence type="ECO:0000259" key="7">
    <source>
        <dbReference type="PROSITE" id="PS50853"/>
    </source>
</evidence>
<gene>
    <name evidence="8" type="ordered locus">Clole_3614</name>
</gene>
<organism evidence="8 9">
    <name type="scientific">Cellulosilyticum lentocellum (strain ATCC 49066 / DSM 5427 / NCIMB 11756 / RHM5)</name>
    <name type="common">Clostridium lentocellum</name>
    <dbReference type="NCBI Taxonomy" id="642492"/>
    <lineage>
        <taxon>Bacteria</taxon>
        <taxon>Bacillati</taxon>
        <taxon>Bacillota</taxon>
        <taxon>Clostridia</taxon>
        <taxon>Lachnospirales</taxon>
        <taxon>Cellulosilyticaceae</taxon>
        <taxon>Cellulosilyticum</taxon>
    </lineage>
</organism>
<keyword evidence="3" id="KW-1015">Disulfide bond</keyword>
<dbReference type="InterPro" id="IPR013783">
    <property type="entry name" value="Ig-like_fold"/>
</dbReference>
<dbReference type="InterPro" id="IPR003961">
    <property type="entry name" value="FN3_dom"/>
</dbReference>
<proteinExistence type="predicted"/>
<keyword evidence="1 6" id="KW-0732">Signal</keyword>
<evidence type="ECO:0000256" key="1">
    <source>
        <dbReference type="ARBA" id="ARBA00022729"/>
    </source>
</evidence>
<dbReference type="Pfam" id="PF00041">
    <property type="entry name" value="fn3"/>
    <property type="match status" value="1"/>
</dbReference>
<dbReference type="InterPro" id="IPR036116">
    <property type="entry name" value="FN3_sf"/>
</dbReference>
<evidence type="ECO:0000256" key="6">
    <source>
        <dbReference type="SAM" id="SignalP"/>
    </source>
</evidence>
<evidence type="ECO:0000313" key="8">
    <source>
        <dbReference type="EMBL" id="ADZ85297.1"/>
    </source>
</evidence>
<dbReference type="EMBL" id="CP002582">
    <property type="protein sequence ID" value="ADZ85297.1"/>
    <property type="molecule type" value="Genomic_DNA"/>
</dbReference>
<dbReference type="PANTHER" id="PTHR23036:SF151">
    <property type="entry name" value="FIBRONECTIN TYPE-III DOMAIN-CONTAINING PROTEIN"/>
    <property type="match status" value="1"/>
</dbReference>
<dbReference type="Proteomes" id="UP000008467">
    <property type="component" value="Chromosome"/>
</dbReference>
<dbReference type="CDD" id="cd00063">
    <property type="entry name" value="FN3"/>
    <property type="match status" value="1"/>
</dbReference>
<keyword evidence="2" id="KW-0677">Repeat</keyword>
<dbReference type="Gene3D" id="2.60.40.10">
    <property type="entry name" value="Immunoglobulins"/>
    <property type="match status" value="1"/>
</dbReference>
<dbReference type="eggNOG" id="ENOG5032026">
    <property type="taxonomic scope" value="Bacteria"/>
</dbReference>
<evidence type="ECO:0000313" key="9">
    <source>
        <dbReference type="Proteomes" id="UP000008467"/>
    </source>
</evidence>
<name>F2JT78_CELLD</name>
<keyword evidence="5" id="KW-0325">Glycoprotein</keyword>
<dbReference type="GO" id="GO:0009897">
    <property type="term" value="C:external side of plasma membrane"/>
    <property type="evidence" value="ECO:0007669"/>
    <property type="project" value="TreeGrafter"/>
</dbReference>
<dbReference type="RefSeq" id="WP_013658573.1">
    <property type="nucleotide sequence ID" value="NC_015275.1"/>
</dbReference>
<evidence type="ECO:0000256" key="5">
    <source>
        <dbReference type="ARBA" id="ARBA00023180"/>
    </source>
</evidence>
<dbReference type="SMART" id="SM00060">
    <property type="entry name" value="FN3"/>
    <property type="match status" value="5"/>
</dbReference>
<evidence type="ECO:0000256" key="2">
    <source>
        <dbReference type="ARBA" id="ARBA00022737"/>
    </source>
</evidence>
<protein>
    <submittedName>
        <fullName evidence="8">Fibronectin type III domain protein</fullName>
    </submittedName>
</protein>
<dbReference type="PANTHER" id="PTHR23036">
    <property type="entry name" value="CYTOKINE RECEPTOR"/>
    <property type="match status" value="1"/>
</dbReference>
<dbReference type="InterPro" id="IPR050379">
    <property type="entry name" value="Type-I_Cytokine_Rcpt"/>
</dbReference>
<dbReference type="KEGG" id="cle:Clole_3614"/>
<keyword evidence="4" id="KW-0675">Receptor</keyword>
<evidence type="ECO:0000256" key="4">
    <source>
        <dbReference type="ARBA" id="ARBA00023170"/>
    </source>
</evidence>